<reference evidence="1 2" key="1">
    <citation type="submission" date="2023-03" db="EMBL/GenBank/DDBJ databases">
        <title>Roseibium porphyridii sp. nov. and Roseibium rhodosorbium sp. nov. isolated from marine algae, Porphyridium cruentum and Rhodosorus marinus, respectively.</title>
        <authorList>
            <person name="Lee M.W."/>
            <person name="Choi B.J."/>
            <person name="Lee J.K."/>
            <person name="Choi D.G."/>
            <person name="Baek J.H."/>
            <person name="Bayburt H."/>
            <person name="Kim J.M."/>
            <person name="Han D.M."/>
            <person name="Kim K.H."/>
            <person name="Jeon C.O."/>
        </authorList>
    </citation>
    <scope>NUCLEOTIDE SEQUENCE [LARGE SCALE GENOMIC DNA]</scope>
    <source>
        <strain evidence="1 2">KMA01</strain>
    </source>
</reference>
<dbReference type="RefSeq" id="WP_265684347.1">
    <property type="nucleotide sequence ID" value="NZ_CP120863.1"/>
</dbReference>
<protein>
    <submittedName>
        <fullName evidence="1">Uncharacterized protein</fullName>
    </submittedName>
</protein>
<dbReference type="Proteomes" id="UP001209803">
    <property type="component" value="Chromosome"/>
</dbReference>
<name>A0ABY8FC33_9HYPH</name>
<dbReference type="EMBL" id="CP120863">
    <property type="protein sequence ID" value="WFE91742.1"/>
    <property type="molecule type" value="Genomic_DNA"/>
</dbReference>
<evidence type="ECO:0000313" key="1">
    <source>
        <dbReference type="EMBL" id="WFE91742.1"/>
    </source>
</evidence>
<keyword evidence="2" id="KW-1185">Reference proteome</keyword>
<accession>A0ABY8FC33</accession>
<evidence type="ECO:0000313" key="2">
    <source>
        <dbReference type="Proteomes" id="UP001209803"/>
    </source>
</evidence>
<gene>
    <name evidence="1" type="ORF">K1718_10385</name>
</gene>
<proteinExistence type="predicted"/>
<sequence>MDDEEARRRWDHEQKRSVAEKFFDDEKEYRLATAKAATDSGVHALKAGCSLTVLLP</sequence>
<organism evidence="1 2">
    <name type="scientific">Roseibium porphyridii</name>
    <dbReference type="NCBI Taxonomy" id="2866279"/>
    <lineage>
        <taxon>Bacteria</taxon>
        <taxon>Pseudomonadati</taxon>
        <taxon>Pseudomonadota</taxon>
        <taxon>Alphaproteobacteria</taxon>
        <taxon>Hyphomicrobiales</taxon>
        <taxon>Stappiaceae</taxon>
        <taxon>Roseibium</taxon>
    </lineage>
</organism>